<feature type="domain" description="Tyr recombinase" evidence="5">
    <location>
        <begin position="154"/>
        <end position="408"/>
    </location>
</feature>
<protein>
    <submittedName>
        <fullName evidence="7">Tyrosine recombinase XerC</fullName>
    </submittedName>
</protein>
<keyword evidence="2" id="KW-0233">DNA recombination</keyword>
<dbReference type="InterPro" id="IPR011010">
    <property type="entry name" value="DNA_brk_join_enz"/>
</dbReference>
<dbReference type="PANTHER" id="PTHR34605">
    <property type="entry name" value="PHAGE_INTEGRASE DOMAIN-CONTAINING PROTEIN"/>
    <property type="match status" value="1"/>
</dbReference>
<comment type="caution">
    <text evidence="7">The sequence shown here is derived from an EMBL/GenBank/DDBJ whole genome shotgun (WGS) entry which is preliminary data.</text>
</comment>
<dbReference type="SUPFAM" id="SSF56349">
    <property type="entry name" value="DNA breaking-rejoining enzymes"/>
    <property type="match status" value="1"/>
</dbReference>
<evidence type="ECO:0000256" key="3">
    <source>
        <dbReference type="PROSITE-ProRule" id="PRU01248"/>
    </source>
</evidence>
<reference evidence="7 8" key="1">
    <citation type="submission" date="2016-09" db="EMBL/GenBank/DDBJ databases">
        <title>Pseudonocardia autotrophica DSM535, a candidate organism with high potential of specific P450 cytochromes.</title>
        <authorList>
            <person name="Grumaz C."/>
            <person name="Vainshtein Y."/>
            <person name="Kirstahler P."/>
            <person name="Sohn K."/>
        </authorList>
    </citation>
    <scope>NUCLEOTIDE SEQUENCE [LARGE SCALE GENOMIC DNA]</scope>
    <source>
        <strain evidence="7 8">DSM 535</strain>
    </source>
</reference>
<evidence type="ECO:0000313" key="7">
    <source>
        <dbReference type="EMBL" id="OSY34564.1"/>
    </source>
</evidence>
<dbReference type="GO" id="GO:0015074">
    <property type="term" value="P:DNA integration"/>
    <property type="evidence" value="ECO:0007669"/>
    <property type="project" value="InterPro"/>
</dbReference>
<keyword evidence="1 3" id="KW-0238">DNA-binding</keyword>
<evidence type="ECO:0000259" key="5">
    <source>
        <dbReference type="PROSITE" id="PS51898"/>
    </source>
</evidence>
<gene>
    <name evidence="7" type="primary">xerC_5</name>
    <name evidence="7" type="ORF">BG845_06733</name>
</gene>
<dbReference type="Gene3D" id="1.10.150.130">
    <property type="match status" value="1"/>
</dbReference>
<dbReference type="InterPro" id="IPR013762">
    <property type="entry name" value="Integrase-like_cat_sf"/>
</dbReference>
<dbReference type="PROSITE" id="PS51900">
    <property type="entry name" value="CB"/>
    <property type="match status" value="1"/>
</dbReference>
<feature type="region of interest" description="Disordered" evidence="4">
    <location>
        <begin position="284"/>
        <end position="314"/>
    </location>
</feature>
<feature type="region of interest" description="Disordered" evidence="4">
    <location>
        <begin position="1"/>
        <end position="28"/>
    </location>
</feature>
<evidence type="ECO:0000256" key="4">
    <source>
        <dbReference type="SAM" id="MobiDB-lite"/>
    </source>
</evidence>
<evidence type="ECO:0000313" key="8">
    <source>
        <dbReference type="Proteomes" id="UP000194360"/>
    </source>
</evidence>
<organism evidence="7 8">
    <name type="scientific">Pseudonocardia autotrophica</name>
    <name type="common">Amycolata autotrophica</name>
    <name type="synonym">Nocardia autotrophica</name>
    <dbReference type="NCBI Taxonomy" id="2074"/>
    <lineage>
        <taxon>Bacteria</taxon>
        <taxon>Bacillati</taxon>
        <taxon>Actinomycetota</taxon>
        <taxon>Actinomycetes</taxon>
        <taxon>Pseudonocardiales</taxon>
        <taxon>Pseudonocardiaceae</taxon>
        <taxon>Pseudonocardia</taxon>
    </lineage>
</organism>
<dbReference type="PANTHER" id="PTHR34605:SF4">
    <property type="entry name" value="DNA ADENINE METHYLTRANSFERASE"/>
    <property type="match status" value="1"/>
</dbReference>
<dbReference type="PROSITE" id="PS51898">
    <property type="entry name" value="TYR_RECOMBINASE"/>
    <property type="match status" value="1"/>
</dbReference>
<dbReference type="GO" id="GO:0006310">
    <property type="term" value="P:DNA recombination"/>
    <property type="evidence" value="ECO:0007669"/>
    <property type="project" value="UniProtKB-KW"/>
</dbReference>
<proteinExistence type="predicted"/>
<dbReference type="RefSeq" id="WP_085916754.1">
    <property type="nucleotide sequence ID" value="NZ_AP018921.1"/>
</dbReference>
<dbReference type="STRING" id="2074.BG845_06733"/>
<dbReference type="EMBL" id="MIGB01000078">
    <property type="protein sequence ID" value="OSY34564.1"/>
    <property type="molecule type" value="Genomic_DNA"/>
</dbReference>
<dbReference type="SUPFAM" id="SSF47823">
    <property type="entry name" value="lambda integrase-like, N-terminal domain"/>
    <property type="match status" value="1"/>
</dbReference>
<accession>A0A1Y2MH06</accession>
<dbReference type="OrthoDB" id="9815875at2"/>
<dbReference type="Proteomes" id="UP000194360">
    <property type="component" value="Unassembled WGS sequence"/>
</dbReference>
<dbReference type="InterPro" id="IPR044068">
    <property type="entry name" value="CB"/>
</dbReference>
<dbReference type="Gene3D" id="1.10.443.10">
    <property type="entry name" value="Intergrase catalytic core"/>
    <property type="match status" value="1"/>
</dbReference>
<dbReference type="InterPro" id="IPR002104">
    <property type="entry name" value="Integrase_catalytic"/>
</dbReference>
<evidence type="ECO:0000256" key="1">
    <source>
        <dbReference type="ARBA" id="ARBA00023125"/>
    </source>
</evidence>
<feature type="compositionally biased region" description="Low complexity" evidence="4">
    <location>
        <begin position="291"/>
        <end position="303"/>
    </location>
</feature>
<keyword evidence="8" id="KW-1185">Reference proteome</keyword>
<dbReference type="InterPro" id="IPR010998">
    <property type="entry name" value="Integrase_recombinase_N"/>
</dbReference>
<dbReference type="GO" id="GO:0003677">
    <property type="term" value="F:DNA binding"/>
    <property type="evidence" value="ECO:0007669"/>
    <property type="project" value="UniProtKB-UniRule"/>
</dbReference>
<evidence type="ECO:0000259" key="6">
    <source>
        <dbReference type="PROSITE" id="PS51900"/>
    </source>
</evidence>
<dbReference type="AlphaFoldDB" id="A0A1Y2MH06"/>
<name>A0A1Y2MH06_PSEAH</name>
<dbReference type="InterPro" id="IPR052925">
    <property type="entry name" value="Phage_Integrase-like_Recomb"/>
</dbReference>
<sequence length="412" mass="43365">MGSGAAADDEKEPVPGSAAIDRPCDPAGERRVAAQRAASLEALAARADAHATASRAPRTHRAYAADWAHFTGWCTTAALEALPAEVNTVRLYLADLEATRTADGAAVFSPATMARRLAAIAAVHRDAGHPSPTRDPAVGAVLTGIKRARAHATHQMRPLLLDDLRTLLSGMEYGTWPGGITAARDSVVLLAGFAGALRRGELAALTVGDLHFHPADGLHVRIRSSKTDQDAHGATVVLPYGTCAGTCPPCAVLRWLRLLEAAPRGRAALMRAVLSTPVWAEQDHLYPHPDPATGPDDAPTGPGRAPGPAPVPTLTDEAPLLRAVRRGGTLTDTAITGDALHAMIRRRAHTARLPGPVGFHSLRAGFVTTARRAGADHRAVRRQTRHSSDAMVETYDRDHAPLLGNAVTQLGL</sequence>
<feature type="domain" description="Core-binding (CB)" evidence="6">
    <location>
        <begin position="37"/>
        <end position="128"/>
    </location>
</feature>
<evidence type="ECO:0000256" key="2">
    <source>
        <dbReference type="ARBA" id="ARBA00023172"/>
    </source>
</evidence>